<protein>
    <recommendedName>
        <fullName evidence="2">diguanylate cyclase</fullName>
        <ecNumber evidence="2">2.7.7.65</ecNumber>
    </recommendedName>
</protein>
<evidence type="ECO:0000313" key="9">
    <source>
        <dbReference type="EMBL" id="GGF65710.1"/>
    </source>
</evidence>
<dbReference type="PANTHER" id="PTHR45138:SF26">
    <property type="entry name" value="DIGUANYLATE CYCLASE"/>
    <property type="match status" value="1"/>
</dbReference>
<dbReference type="InterPro" id="IPR033479">
    <property type="entry name" value="dCache_1"/>
</dbReference>
<dbReference type="Gene3D" id="3.30.450.20">
    <property type="entry name" value="PAS domain"/>
    <property type="match status" value="1"/>
</dbReference>
<proteinExistence type="predicted"/>
<dbReference type="InterPro" id="IPR050469">
    <property type="entry name" value="Diguanylate_Cyclase"/>
</dbReference>
<dbReference type="Gene3D" id="3.30.70.270">
    <property type="match status" value="1"/>
</dbReference>
<dbReference type="PANTHER" id="PTHR45138">
    <property type="entry name" value="REGULATORY COMPONENTS OF SENSORY TRANSDUCTION SYSTEM"/>
    <property type="match status" value="1"/>
</dbReference>
<keyword evidence="3" id="KW-1003">Cell membrane</keyword>
<dbReference type="RefSeq" id="WP_229734305.1">
    <property type="nucleotide sequence ID" value="NZ_BMHV01000012.1"/>
</dbReference>
<dbReference type="Proteomes" id="UP000632498">
    <property type="component" value="Unassembled WGS sequence"/>
</dbReference>
<keyword evidence="6 7" id="KW-0472">Membrane</keyword>
<evidence type="ECO:0000256" key="6">
    <source>
        <dbReference type="ARBA" id="ARBA00023136"/>
    </source>
</evidence>
<keyword evidence="4 7" id="KW-0812">Transmembrane</keyword>
<evidence type="ECO:0000256" key="1">
    <source>
        <dbReference type="ARBA" id="ARBA00004651"/>
    </source>
</evidence>
<evidence type="ECO:0000256" key="3">
    <source>
        <dbReference type="ARBA" id="ARBA00022475"/>
    </source>
</evidence>
<comment type="subcellular location">
    <subcellularLocation>
        <location evidence="1">Cell membrane</location>
        <topology evidence="1">Multi-pass membrane protein</topology>
    </subcellularLocation>
</comment>
<dbReference type="NCBIfam" id="TIGR00254">
    <property type="entry name" value="GGDEF"/>
    <property type="match status" value="1"/>
</dbReference>
<evidence type="ECO:0000256" key="2">
    <source>
        <dbReference type="ARBA" id="ARBA00012528"/>
    </source>
</evidence>
<dbReference type="GO" id="GO:0043709">
    <property type="term" value="P:cell adhesion involved in single-species biofilm formation"/>
    <property type="evidence" value="ECO:0007669"/>
    <property type="project" value="TreeGrafter"/>
</dbReference>
<dbReference type="CDD" id="cd18774">
    <property type="entry name" value="PDC2_HK_sensor"/>
    <property type="match status" value="1"/>
</dbReference>
<organism evidence="9 10">
    <name type="scientific">Terasakiella brassicae</name>
    <dbReference type="NCBI Taxonomy" id="1634917"/>
    <lineage>
        <taxon>Bacteria</taxon>
        <taxon>Pseudomonadati</taxon>
        <taxon>Pseudomonadota</taxon>
        <taxon>Alphaproteobacteria</taxon>
        <taxon>Rhodospirillales</taxon>
        <taxon>Terasakiellaceae</taxon>
        <taxon>Terasakiella</taxon>
    </lineage>
</organism>
<reference evidence="9" key="2">
    <citation type="submission" date="2020-09" db="EMBL/GenBank/DDBJ databases">
        <authorList>
            <person name="Sun Q."/>
            <person name="Zhou Y."/>
        </authorList>
    </citation>
    <scope>NUCLEOTIDE SEQUENCE</scope>
    <source>
        <strain evidence="9">CGMCC 1.15254</strain>
    </source>
</reference>
<dbReference type="SMART" id="SM00267">
    <property type="entry name" value="GGDEF"/>
    <property type="match status" value="1"/>
</dbReference>
<feature type="transmembrane region" description="Helical" evidence="7">
    <location>
        <begin position="12"/>
        <end position="35"/>
    </location>
</feature>
<name>A0A917FDS2_9PROT</name>
<dbReference type="Pfam" id="PF02743">
    <property type="entry name" value="dCache_1"/>
    <property type="match status" value="1"/>
</dbReference>
<evidence type="ECO:0000313" key="10">
    <source>
        <dbReference type="Proteomes" id="UP000632498"/>
    </source>
</evidence>
<dbReference type="InterPro" id="IPR043128">
    <property type="entry name" value="Rev_trsase/Diguanyl_cyclase"/>
</dbReference>
<dbReference type="SUPFAM" id="SSF103190">
    <property type="entry name" value="Sensory domain-like"/>
    <property type="match status" value="1"/>
</dbReference>
<dbReference type="GO" id="GO:0052621">
    <property type="term" value="F:diguanylate cyclase activity"/>
    <property type="evidence" value="ECO:0007669"/>
    <property type="project" value="UniProtKB-EC"/>
</dbReference>
<feature type="domain" description="GGDEF" evidence="8">
    <location>
        <begin position="351"/>
        <end position="483"/>
    </location>
</feature>
<dbReference type="EMBL" id="BMHV01000012">
    <property type="protein sequence ID" value="GGF65710.1"/>
    <property type="molecule type" value="Genomic_DNA"/>
</dbReference>
<gene>
    <name evidence="9" type="ORF">GCM10011332_19750</name>
</gene>
<dbReference type="FunFam" id="3.30.70.270:FF:000001">
    <property type="entry name" value="Diguanylate cyclase domain protein"/>
    <property type="match status" value="1"/>
</dbReference>
<accession>A0A917FDS2</accession>
<evidence type="ECO:0000256" key="7">
    <source>
        <dbReference type="SAM" id="Phobius"/>
    </source>
</evidence>
<evidence type="ECO:0000259" key="8">
    <source>
        <dbReference type="PROSITE" id="PS50887"/>
    </source>
</evidence>
<dbReference type="AlphaFoldDB" id="A0A917FDS2"/>
<keyword evidence="5 7" id="KW-1133">Transmembrane helix</keyword>
<dbReference type="EC" id="2.7.7.65" evidence="2"/>
<dbReference type="GO" id="GO:1902201">
    <property type="term" value="P:negative regulation of bacterial-type flagellum-dependent cell motility"/>
    <property type="evidence" value="ECO:0007669"/>
    <property type="project" value="TreeGrafter"/>
</dbReference>
<dbReference type="InterPro" id="IPR000160">
    <property type="entry name" value="GGDEF_dom"/>
</dbReference>
<dbReference type="InterPro" id="IPR029787">
    <property type="entry name" value="Nucleotide_cyclase"/>
</dbReference>
<dbReference type="CDD" id="cd18773">
    <property type="entry name" value="PDC1_HK_sensor"/>
    <property type="match status" value="1"/>
</dbReference>
<dbReference type="SUPFAM" id="SSF55073">
    <property type="entry name" value="Nucleotide cyclase"/>
    <property type="match status" value="1"/>
</dbReference>
<dbReference type="InterPro" id="IPR029151">
    <property type="entry name" value="Sensor-like_sf"/>
</dbReference>
<keyword evidence="10" id="KW-1185">Reference proteome</keyword>
<dbReference type="Pfam" id="PF00990">
    <property type="entry name" value="GGDEF"/>
    <property type="match status" value="1"/>
</dbReference>
<evidence type="ECO:0000256" key="5">
    <source>
        <dbReference type="ARBA" id="ARBA00022989"/>
    </source>
</evidence>
<dbReference type="PROSITE" id="PS50887">
    <property type="entry name" value="GGDEF"/>
    <property type="match status" value="1"/>
</dbReference>
<dbReference type="CDD" id="cd01949">
    <property type="entry name" value="GGDEF"/>
    <property type="match status" value="1"/>
</dbReference>
<dbReference type="GO" id="GO:0005886">
    <property type="term" value="C:plasma membrane"/>
    <property type="evidence" value="ECO:0007669"/>
    <property type="project" value="UniProtKB-SubCell"/>
</dbReference>
<evidence type="ECO:0000256" key="4">
    <source>
        <dbReference type="ARBA" id="ARBA00022692"/>
    </source>
</evidence>
<comment type="caution">
    <text evidence="9">The sequence shown here is derived from an EMBL/GenBank/DDBJ whole genome shotgun (WGS) entry which is preliminary data.</text>
</comment>
<reference evidence="9" key="1">
    <citation type="journal article" date="2014" name="Int. J. Syst. Evol. Microbiol.">
        <title>Complete genome sequence of Corynebacterium casei LMG S-19264T (=DSM 44701T), isolated from a smear-ripened cheese.</title>
        <authorList>
            <consortium name="US DOE Joint Genome Institute (JGI-PGF)"/>
            <person name="Walter F."/>
            <person name="Albersmeier A."/>
            <person name="Kalinowski J."/>
            <person name="Ruckert C."/>
        </authorList>
    </citation>
    <scope>NUCLEOTIDE SEQUENCE</scope>
    <source>
        <strain evidence="9">CGMCC 1.15254</strain>
    </source>
</reference>
<sequence length="484" mass="55155">MSGLMKENKLRFILILAVLMVFGFMVTSLTSYFAAHNSLSKQISETALPLTSDNIYSEIQNDLLKPIFISSLMAQDTFVRDWTIQGEEEPHRLVRYLAEIQRQYKAVTAFFVSEKTKRYYHPTGVIKTLSPEDNIDKWYYHFRDSGEEYEVNVDADTANPGKMTIFINYRVFDYAGNYIGATGVGLSVNKVQELIRIYQERYGRRVLFVDRQGQVMMASEQYRGGSIRNTPGLEKIATQILAVPSGTYSYERDGKTVHLNARLVPEFQWYLLVEQEEKTVEGEITNNLIRNLAVSLVICIIVISLAHMTISRYQRRLEDMAMNDKLTNVSNRHMFDAVFDQVERTSKRQNHPVSLVMMDIDHFKTINDTYGHWAGDKVIVAIASTLKERLRDSDSIFRWGGEEFLILLPDCSLERAAGIAEDLRRAIAASTVRADSENITVTASFGVAEQGINEDSQQVMKRVDHALYAAKDAGRNTVVRAKFV</sequence>